<dbReference type="GeneID" id="66063759"/>
<dbReference type="AlphaFoldDB" id="A0A8E5HNI9"/>
<evidence type="ECO:0000313" key="3">
    <source>
        <dbReference type="Proteomes" id="UP000027002"/>
    </source>
</evidence>
<dbReference type="Proteomes" id="UP000027002">
    <property type="component" value="Chromosome 2"/>
</dbReference>
<keyword evidence="3" id="KW-1185">Reference proteome</keyword>
<evidence type="ECO:0000313" key="2">
    <source>
        <dbReference type="EMBL" id="QUC18740.1"/>
    </source>
</evidence>
<dbReference type="RefSeq" id="XP_042996413.1">
    <property type="nucleotide sequence ID" value="XM_043140479.1"/>
</dbReference>
<dbReference type="OrthoDB" id="5863171at2759"/>
<feature type="compositionally biased region" description="Polar residues" evidence="1">
    <location>
        <begin position="88"/>
        <end position="97"/>
    </location>
</feature>
<dbReference type="KEGG" id="uvi:66063759"/>
<organism evidence="2 3">
    <name type="scientific">Ustilaginoidea virens</name>
    <name type="common">Rice false smut fungus</name>
    <name type="synonym">Villosiclava virens</name>
    <dbReference type="NCBI Taxonomy" id="1159556"/>
    <lineage>
        <taxon>Eukaryota</taxon>
        <taxon>Fungi</taxon>
        <taxon>Dikarya</taxon>
        <taxon>Ascomycota</taxon>
        <taxon>Pezizomycotina</taxon>
        <taxon>Sordariomycetes</taxon>
        <taxon>Hypocreomycetidae</taxon>
        <taxon>Hypocreales</taxon>
        <taxon>Clavicipitaceae</taxon>
        <taxon>Ustilaginoidea</taxon>
    </lineage>
</organism>
<feature type="compositionally biased region" description="Polar residues" evidence="1">
    <location>
        <begin position="296"/>
        <end position="315"/>
    </location>
</feature>
<feature type="compositionally biased region" description="Acidic residues" evidence="1">
    <location>
        <begin position="357"/>
        <end position="369"/>
    </location>
</feature>
<feature type="region of interest" description="Disordered" evidence="1">
    <location>
        <begin position="1"/>
        <end position="179"/>
    </location>
</feature>
<feature type="compositionally biased region" description="Polar residues" evidence="1">
    <location>
        <begin position="35"/>
        <end position="50"/>
    </location>
</feature>
<feature type="compositionally biased region" description="Basic residues" evidence="1">
    <location>
        <begin position="335"/>
        <end position="345"/>
    </location>
</feature>
<evidence type="ECO:0000256" key="1">
    <source>
        <dbReference type="SAM" id="MobiDB-lite"/>
    </source>
</evidence>
<sequence>MAHGPWSLPRDHCMSPTVPDDATAPPSPPRIAHAQVQSVSAKTIVTSANGPQAPGPRQHASYAPQFKATAQLILSRFRAMDRGPASNVPGQTPSSTSADDAGDDRPDGPNPADELTVALPTGPPPLSSGGASSSQHGLHHAAAVSSSLKRKRDQGYEVPDFTQDTVSLPASKAPARQANAATLPAVRGDTRAAADAQDTCSASTTDCSANPSWPSTSRPPSITDGVAAAQPELVGFCAGEASDFLRSRYFLKKTRAELLRILAYCDQIRPQLLSDILVSVSKKHPELPIFDSADWQRSVSDAPSSRASQALQGSRPTGRPRHGHGHAATNPTARQRQKNAKKAFKRLILAQSGPNEQADEEDAYAEDETLPPTWPKAGEGLYAKLPPETEDRALLMDENDDEAFSQFLVDKFGKPVAVPACAMSKGYH</sequence>
<proteinExistence type="predicted"/>
<dbReference type="EMBL" id="CP072754">
    <property type="protein sequence ID" value="QUC18740.1"/>
    <property type="molecule type" value="Genomic_DNA"/>
</dbReference>
<gene>
    <name evidence="2" type="ORF">UV8b_02981</name>
</gene>
<reference evidence="2" key="1">
    <citation type="submission" date="2020-03" db="EMBL/GenBank/DDBJ databases">
        <title>A mixture of massive structural variations and highly conserved coding sequences in Ustilaginoidea virens genome.</title>
        <authorList>
            <person name="Zhang K."/>
            <person name="Zhao Z."/>
            <person name="Zhang Z."/>
            <person name="Li Y."/>
            <person name="Hsiang T."/>
            <person name="Sun W."/>
        </authorList>
    </citation>
    <scope>NUCLEOTIDE SEQUENCE</scope>
    <source>
        <strain evidence="2">UV-8b</strain>
    </source>
</reference>
<accession>A0A8E5HNI9</accession>
<feature type="compositionally biased region" description="Low complexity" evidence="1">
    <location>
        <begin position="127"/>
        <end position="143"/>
    </location>
</feature>
<feature type="region of interest" description="Disordered" evidence="1">
    <location>
        <begin position="296"/>
        <end position="380"/>
    </location>
</feature>
<protein>
    <submittedName>
        <fullName evidence="2">Uncharacterized protein</fullName>
    </submittedName>
</protein>
<name>A0A8E5HNI9_USTVR</name>